<feature type="region of interest" description="Disordered" evidence="1">
    <location>
        <begin position="22"/>
        <end position="95"/>
    </location>
</feature>
<dbReference type="Proteomes" id="UP001163878">
    <property type="component" value="Chromosome"/>
</dbReference>
<reference evidence="3" key="1">
    <citation type="submission" date="2022-10" db="EMBL/GenBank/DDBJ databases">
        <title>Cytochrome P450 Catalyzes Benzene Ring Formation in the Biosynthesis of Trialkyl-Substituted Aromatic Polyketides.</title>
        <authorList>
            <person name="Zhao E."/>
            <person name="Ge H."/>
        </authorList>
    </citation>
    <scope>NUCLEOTIDE SEQUENCE</scope>
    <source>
        <strain evidence="3">NA0869</strain>
    </source>
</reference>
<name>A0ABY6I0G8_STRPE</name>
<proteinExistence type="predicted"/>
<gene>
    <name evidence="3" type="ORF">OGH68_02560</name>
</gene>
<feature type="compositionally biased region" description="Basic and acidic residues" evidence="1">
    <location>
        <begin position="47"/>
        <end position="57"/>
    </location>
</feature>
<evidence type="ECO:0000256" key="1">
    <source>
        <dbReference type="SAM" id="MobiDB-lite"/>
    </source>
</evidence>
<dbReference type="PROSITE" id="PS51257">
    <property type="entry name" value="PROKAR_LIPOPROTEIN"/>
    <property type="match status" value="1"/>
</dbReference>
<evidence type="ECO:0008006" key="5">
    <source>
        <dbReference type="Google" id="ProtNLM"/>
    </source>
</evidence>
<feature type="signal peptide" evidence="2">
    <location>
        <begin position="1"/>
        <end position="25"/>
    </location>
</feature>
<evidence type="ECO:0000313" key="4">
    <source>
        <dbReference type="Proteomes" id="UP001163878"/>
    </source>
</evidence>
<evidence type="ECO:0000313" key="3">
    <source>
        <dbReference type="EMBL" id="UYQ60466.1"/>
    </source>
</evidence>
<dbReference type="EMBL" id="CP107567">
    <property type="protein sequence ID" value="UYQ60466.1"/>
    <property type="molecule type" value="Genomic_DNA"/>
</dbReference>
<protein>
    <recommendedName>
        <fullName evidence="5">Lipoprotein</fullName>
    </recommendedName>
</protein>
<keyword evidence="4" id="KW-1185">Reference proteome</keyword>
<organism evidence="3 4">
    <name type="scientific">Streptomyces peucetius</name>
    <dbReference type="NCBI Taxonomy" id="1950"/>
    <lineage>
        <taxon>Bacteria</taxon>
        <taxon>Bacillati</taxon>
        <taxon>Actinomycetota</taxon>
        <taxon>Actinomycetes</taxon>
        <taxon>Kitasatosporales</taxon>
        <taxon>Streptomycetaceae</taxon>
        <taxon>Streptomyces</taxon>
    </lineage>
</organism>
<keyword evidence="2" id="KW-0732">Signal</keyword>
<accession>A0ABY6I0G8</accession>
<dbReference type="RefSeq" id="WP_264241672.1">
    <property type="nucleotide sequence ID" value="NZ_CP107567.1"/>
</dbReference>
<feature type="chain" id="PRO_5047037208" description="Lipoprotein" evidence="2">
    <location>
        <begin position="26"/>
        <end position="206"/>
    </location>
</feature>
<evidence type="ECO:0000256" key="2">
    <source>
        <dbReference type="SAM" id="SignalP"/>
    </source>
</evidence>
<feature type="compositionally biased region" description="Low complexity" evidence="1">
    <location>
        <begin position="22"/>
        <end position="40"/>
    </location>
</feature>
<sequence length="206" mass="21219">MGLPFRAAAAAALLAVALTGCGTEASPTASGSGAGTSARQDAAEAESEARARHDRMFTDVAARCAGRGEPVDPTPSRTAENRHEDGGPQPENPRYAENHAFKQQAPMDGDALCRGTAHADRIARELTVPGGSAAPDAQRVLDGLIGLGYPKKSVHVSQWSDRVRFTVSVPEAGPCVTGDIVAGQDTEVSPHGVYLEGGCVEPVGGH</sequence>